<dbReference type="AlphaFoldDB" id="A0A5J4KN84"/>
<keyword evidence="3" id="KW-1185">Reference proteome</keyword>
<gene>
    <name evidence="2" type="ORF">KDW_20590</name>
</gene>
<name>A0A5J4KN84_9CHLR</name>
<sequence>MKTFLFRSGLGVILSGIIISIIYLAIRLPGSLDLQRFAVVVYALAILGISLALGILLLIVSLFVPD</sequence>
<comment type="caution">
    <text evidence="2">The sequence shown here is derived from an EMBL/GenBank/DDBJ whole genome shotgun (WGS) entry which is preliminary data.</text>
</comment>
<reference evidence="2 3" key="1">
    <citation type="submission" date="2019-10" db="EMBL/GenBank/DDBJ databases">
        <title>Dictyobacter vulcani sp. nov., within the class Ktedonobacteria, isolated from soil of volcanic Mt. Zao.</title>
        <authorList>
            <person name="Zheng Y."/>
            <person name="Wang C.M."/>
            <person name="Sakai Y."/>
            <person name="Abe K."/>
            <person name="Yokota A."/>
            <person name="Yabe S."/>
        </authorList>
    </citation>
    <scope>NUCLEOTIDE SEQUENCE [LARGE SCALE GENOMIC DNA]</scope>
    <source>
        <strain evidence="2 3">W12</strain>
    </source>
</reference>
<protein>
    <submittedName>
        <fullName evidence="2">Uncharacterized protein</fullName>
    </submittedName>
</protein>
<organism evidence="2 3">
    <name type="scientific">Dictyobacter vulcani</name>
    <dbReference type="NCBI Taxonomy" id="2607529"/>
    <lineage>
        <taxon>Bacteria</taxon>
        <taxon>Bacillati</taxon>
        <taxon>Chloroflexota</taxon>
        <taxon>Ktedonobacteria</taxon>
        <taxon>Ktedonobacterales</taxon>
        <taxon>Dictyobacteraceae</taxon>
        <taxon>Dictyobacter</taxon>
    </lineage>
</organism>
<keyword evidence="1" id="KW-0472">Membrane</keyword>
<evidence type="ECO:0000256" key="1">
    <source>
        <dbReference type="SAM" id="Phobius"/>
    </source>
</evidence>
<keyword evidence="1" id="KW-0812">Transmembrane</keyword>
<evidence type="ECO:0000313" key="2">
    <source>
        <dbReference type="EMBL" id="GER87897.1"/>
    </source>
</evidence>
<feature type="transmembrane region" description="Helical" evidence="1">
    <location>
        <begin position="6"/>
        <end position="26"/>
    </location>
</feature>
<feature type="transmembrane region" description="Helical" evidence="1">
    <location>
        <begin position="38"/>
        <end position="64"/>
    </location>
</feature>
<evidence type="ECO:0000313" key="3">
    <source>
        <dbReference type="Proteomes" id="UP000326912"/>
    </source>
</evidence>
<accession>A0A5J4KN84</accession>
<keyword evidence="1" id="KW-1133">Transmembrane helix</keyword>
<dbReference type="EMBL" id="BKZW01000001">
    <property type="protein sequence ID" value="GER87897.1"/>
    <property type="molecule type" value="Genomic_DNA"/>
</dbReference>
<dbReference type="Proteomes" id="UP000326912">
    <property type="component" value="Unassembled WGS sequence"/>
</dbReference>
<proteinExistence type="predicted"/>